<dbReference type="PANTHER" id="PTHR42973:SF7">
    <property type="entry name" value="FAD-BINDING PCMH-TYPE DOMAIN-CONTAINING PROTEIN"/>
    <property type="match status" value="1"/>
</dbReference>
<dbReference type="PANTHER" id="PTHR42973">
    <property type="entry name" value="BINDING OXIDOREDUCTASE, PUTATIVE (AFU_ORTHOLOGUE AFUA_1G17690)-RELATED"/>
    <property type="match status" value="1"/>
</dbReference>
<accession>A0A9P9L8N5</accession>
<evidence type="ECO:0000256" key="3">
    <source>
        <dbReference type="ARBA" id="ARBA00022827"/>
    </source>
</evidence>
<dbReference type="Gene3D" id="3.30.465.10">
    <property type="match status" value="1"/>
</dbReference>
<dbReference type="InterPro" id="IPR006094">
    <property type="entry name" value="Oxid_FAD_bind_N"/>
</dbReference>
<name>A0A9P9L8N5_FUSSL</name>
<keyword evidence="2" id="KW-0285">Flavoprotein</keyword>
<evidence type="ECO:0000256" key="4">
    <source>
        <dbReference type="ARBA" id="ARBA00023002"/>
    </source>
</evidence>
<dbReference type="AlphaFoldDB" id="A0A9P9L8N5"/>
<dbReference type="SUPFAM" id="SSF56176">
    <property type="entry name" value="FAD-binding/transporter-associated domain-like"/>
    <property type="match status" value="1"/>
</dbReference>
<dbReference type="InterPro" id="IPR016169">
    <property type="entry name" value="FAD-bd_PCMH_sub2"/>
</dbReference>
<keyword evidence="4" id="KW-0560">Oxidoreductase</keyword>
<evidence type="ECO:0000313" key="7">
    <source>
        <dbReference type="Proteomes" id="UP000736672"/>
    </source>
</evidence>
<keyword evidence="7" id="KW-1185">Reference proteome</keyword>
<proteinExistence type="inferred from homology"/>
<evidence type="ECO:0000259" key="5">
    <source>
        <dbReference type="PROSITE" id="PS51387"/>
    </source>
</evidence>
<dbReference type="Gene3D" id="3.40.462.20">
    <property type="match status" value="1"/>
</dbReference>
<comment type="similarity">
    <text evidence="1">Belongs to the oxygen-dependent FAD-linked oxidoreductase family.</text>
</comment>
<dbReference type="GO" id="GO:0016491">
    <property type="term" value="F:oxidoreductase activity"/>
    <property type="evidence" value="ECO:0007669"/>
    <property type="project" value="UniProtKB-KW"/>
</dbReference>
<dbReference type="InterPro" id="IPR016166">
    <property type="entry name" value="FAD-bd_PCMH"/>
</dbReference>
<dbReference type="EMBL" id="JAGTJS010000001">
    <property type="protein sequence ID" value="KAH7276256.1"/>
    <property type="molecule type" value="Genomic_DNA"/>
</dbReference>
<evidence type="ECO:0000256" key="2">
    <source>
        <dbReference type="ARBA" id="ARBA00022630"/>
    </source>
</evidence>
<reference evidence="6" key="1">
    <citation type="journal article" date="2021" name="Nat. Commun.">
        <title>Genetic determinants of endophytism in the Arabidopsis root mycobiome.</title>
        <authorList>
            <person name="Mesny F."/>
            <person name="Miyauchi S."/>
            <person name="Thiergart T."/>
            <person name="Pickel B."/>
            <person name="Atanasova L."/>
            <person name="Karlsson M."/>
            <person name="Huettel B."/>
            <person name="Barry K.W."/>
            <person name="Haridas S."/>
            <person name="Chen C."/>
            <person name="Bauer D."/>
            <person name="Andreopoulos W."/>
            <person name="Pangilinan J."/>
            <person name="LaButti K."/>
            <person name="Riley R."/>
            <person name="Lipzen A."/>
            <person name="Clum A."/>
            <person name="Drula E."/>
            <person name="Henrissat B."/>
            <person name="Kohler A."/>
            <person name="Grigoriev I.V."/>
            <person name="Martin F.M."/>
            <person name="Hacquard S."/>
        </authorList>
    </citation>
    <scope>NUCLEOTIDE SEQUENCE</scope>
    <source>
        <strain evidence="6">FSSC 5 MPI-SDFR-AT-0091</strain>
    </source>
</reference>
<dbReference type="GO" id="GO:0071949">
    <property type="term" value="F:FAD binding"/>
    <property type="evidence" value="ECO:0007669"/>
    <property type="project" value="InterPro"/>
</dbReference>
<protein>
    <recommendedName>
        <fullName evidence="5">FAD-binding PCMH-type domain-containing protein</fullName>
    </recommendedName>
</protein>
<dbReference type="Gene3D" id="3.30.43.10">
    <property type="entry name" value="Uridine Diphospho-n-acetylenolpyruvylglucosamine Reductase, domain 2"/>
    <property type="match status" value="1"/>
</dbReference>
<sequence>MGGVTTLTCPFIVPDATTNLGDVLPRWTQSHLSAPAIIITPNTEDDIVAASRLAKENGLNIVPGGGGHGTFTTIDNKTAYLDPKNFNDIQLDQASSTVRLQARVRTGNLLKYLVAQGYYTTIPNSNAVGAMGAVLGAGNTSQNGLHGFMVDNALSFRIITAEGKAIEVESSSTGEDLALFYALCGAGHGLGVVMAATMKAYPISSLRLTENKVWTRVLMFPPAALNDVVEAFSSFNPPAVPLDVQITFLYSPPGAPATGSPIIVLSATYYGPSKDAEKATAKLFEVILVGKALKAYNALVSFSNINDGFEPLNAHG</sequence>
<dbReference type="OrthoDB" id="415825at2759"/>
<dbReference type="Pfam" id="PF01565">
    <property type="entry name" value="FAD_binding_4"/>
    <property type="match status" value="1"/>
</dbReference>
<dbReference type="Proteomes" id="UP000736672">
    <property type="component" value="Unassembled WGS sequence"/>
</dbReference>
<dbReference type="InterPro" id="IPR016167">
    <property type="entry name" value="FAD-bd_PCMH_sub1"/>
</dbReference>
<feature type="domain" description="FAD-binding PCMH-type" evidence="5">
    <location>
        <begin position="30"/>
        <end position="203"/>
    </location>
</feature>
<dbReference type="PROSITE" id="PS51387">
    <property type="entry name" value="FAD_PCMH"/>
    <property type="match status" value="1"/>
</dbReference>
<evidence type="ECO:0000313" key="6">
    <source>
        <dbReference type="EMBL" id="KAH7276256.1"/>
    </source>
</evidence>
<dbReference type="InterPro" id="IPR050416">
    <property type="entry name" value="FAD-linked_Oxidoreductase"/>
</dbReference>
<gene>
    <name evidence="6" type="ORF">B0J15DRAFT_558507</name>
</gene>
<dbReference type="InterPro" id="IPR036318">
    <property type="entry name" value="FAD-bd_PCMH-like_sf"/>
</dbReference>
<keyword evidence="3" id="KW-0274">FAD</keyword>
<organism evidence="6 7">
    <name type="scientific">Fusarium solani</name>
    <name type="common">Filamentous fungus</name>
    <dbReference type="NCBI Taxonomy" id="169388"/>
    <lineage>
        <taxon>Eukaryota</taxon>
        <taxon>Fungi</taxon>
        <taxon>Dikarya</taxon>
        <taxon>Ascomycota</taxon>
        <taxon>Pezizomycotina</taxon>
        <taxon>Sordariomycetes</taxon>
        <taxon>Hypocreomycetidae</taxon>
        <taxon>Hypocreales</taxon>
        <taxon>Nectriaceae</taxon>
        <taxon>Fusarium</taxon>
        <taxon>Fusarium solani species complex</taxon>
    </lineage>
</organism>
<comment type="caution">
    <text evidence="6">The sequence shown here is derived from an EMBL/GenBank/DDBJ whole genome shotgun (WGS) entry which is preliminary data.</text>
</comment>
<evidence type="ECO:0000256" key="1">
    <source>
        <dbReference type="ARBA" id="ARBA00005466"/>
    </source>
</evidence>